<keyword evidence="7" id="KW-1003">Cell membrane</keyword>
<evidence type="ECO:0000313" key="9">
    <source>
        <dbReference type="EMBL" id="ETW51466.1"/>
    </source>
</evidence>
<reference evidence="9 10" key="2">
    <citation type="submission" date="2013-02" db="EMBL/GenBank/DDBJ databases">
        <title>The Genome Sequence of Plasmodium falciparum MaliPS096_E11.</title>
        <authorList>
            <consortium name="The Broad Institute Genome Sequencing Platform"/>
            <consortium name="The Broad Institute Genome Sequencing Center for Infectious Disease"/>
            <person name="Neafsey D."/>
            <person name="Cheeseman I."/>
            <person name="Volkman S."/>
            <person name="Adams J."/>
            <person name="Walker B."/>
            <person name="Young S.K."/>
            <person name="Zeng Q."/>
            <person name="Gargeya S."/>
            <person name="Fitzgerald M."/>
            <person name="Haas B."/>
            <person name="Abouelleil A."/>
            <person name="Alvarado L."/>
            <person name="Arachchi H.M."/>
            <person name="Berlin A.M."/>
            <person name="Chapman S.B."/>
            <person name="Dewar J."/>
            <person name="Goldberg J."/>
            <person name="Griggs A."/>
            <person name="Gujja S."/>
            <person name="Hansen M."/>
            <person name="Howarth C."/>
            <person name="Imamovic A."/>
            <person name="Larimer J."/>
            <person name="McCowan C."/>
            <person name="Murphy C."/>
            <person name="Neiman D."/>
            <person name="Pearson M."/>
            <person name="Priest M."/>
            <person name="Roberts A."/>
            <person name="Saif S."/>
            <person name="Shea T."/>
            <person name="Sisk P."/>
            <person name="Sykes S."/>
            <person name="Wortman J."/>
            <person name="Nusbaum C."/>
            <person name="Birren B."/>
        </authorList>
    </citation>
    <scope>NUCLEOTIDE SEQUENCE [LARGE SCALE GENOMIC DNA]</scope>
    <source>
        <strain evidence="9 10">MaliPS096_E11</strain>
    </source>
</reference>
<comment type="function">
    <text evidence="7">Essential sporozoite protein. In the mosquito vector, required for sporozoite development in the oocyst, migration through the vector hemolymph and entry into the vector salivary glands. In the vertebrate host, required for sporozoite migration through the host dermis and infection of host hepatocytes. Binds to highly sulfated heparan sulfate proteoglycans (HSPGs) on the surface of host hepatocytes.</text>
</comment>
<keyword evidence="6 7" id="KW-0325">Glycoprotein</keyword>
<proteinExistence type="inferred from homology"/>
<accession>A0A024WY06</accession>
<comment type="domain">
    <text evidence="7">The GPI-anchor is essential for cell membrane localization and for sporozoite formation inside the oocyst.</text>
</comment>
<feature type="chain" id="PRO_5035968372" description="Circumsporozoite protein" evidence="7">
    <location>
        <begin position="20"/>
        <end position="138"/>
    </location>
</feature>
<protein>
    <recommendedName>
        <fullName evidence="7">Circumsporozoite protein</fullName>
        <shortName evidence="7">CS</shortName>
    </recommendedName>
    <component>
        <recommendedName>
            <fullName evidence="7">Circumsporozoite protein C-terminus</fullName>
        </recommendedName>
    </component>
</protein>
<dbReference type="EMBL" id="KI925485">
    <property type="protein sequence ID" value="ETW51466.1"/>
    <property type="molecule type" value="Genomic_DNA"/>
</dbReference>
<gene>
    <name evidence="9" type="ORF">PFMALIP_00442</name>
</gene>
<dbReference type="PRINTS" id="PR01303">
    <property type="entry name" value="CRCMSPRZOITE"/>
</dbReference>
<comment type="subcellular location">
    <subcellularLocation>
        <location evidence="7">Cell membrane</location>
        <topology evidence="7">Lipid-anchor</topology>
        <topology evidence="7">GPI-anchor</topology>
    </subcellularLocation>
    <subcellularLocation>
        <location evidence="7">Cytoplasm</location>
    </subcellularLocation>
    <subcellularLocation>
        <location evidence="1">Membrane</location>
    </subcellularLocation>
    <text evidence="7">Localizes to the cytoplasm and the cell membrane in oocysts at day 6 post infection and then gradually distributes over the entire cell surface of the sporoblast and the budding sporozoites.</text>
</comment>
<reference evidence="9 10" key="1">
    <citation type="submission" date="2013-02" db="EMBL/GenBank/DDBJ databases">
        <title>The Genome Annotation of Plasmodium falciparum MaliPS096_E11.</title>
        <authorList>
            <consortium name="The Broad Institute Genome Sequencing Platform"/>
            <consortium name="The Broad Institute Genome Sequencing Center for Infectious Disease"/>
            <person name="Neafsey D."/>
            <person name="Hoffman S."/>
            <person name="Volkman S."/>
            <person name="Rosenthal P."/>
            <person name="Walker B."/>
            <person name="Young S.K."/>
            <person name="Zeng Q."/>
            <person name="Gargeya S."/>
            <person name="Fitzgerald M."/>
            <person name="Haas B."/>
            <person name="Abouelleil A."/>
            <person name="Allen A.W."/>
            <person name="Alvarado L."/>
            <person name="Arachchi H.M."/>
            <person name="Berlin A.M."/>
            <person name="Chapman S.B."/>
            <person name="Gainer-Dewar J."/>
            <person name="Goldberg J."/>
            <person name="Griggs A."/>
            <person name="Gujja S."/>
            <person name="Hansen M."/>
            <person name="Howarth C."/>
            <person name="Imamovic A."/>
            <person name="Ireland A."/>
            <person name="Larimer J."/>
            <person name="McCowan C."/>
            <person name="Murphy C."/>
            <person name="Pearson M."/>
            <person name="Poon T.W."/>
            <person name="Priest M."/>
            <person name="Roberts A."/>
            <person name="Saif S."/>
            <person name="Shea T."/>
            <person name="Sisk P."/>
            <person name="Sykes S."/>
            <person name="Wortman J."/>
            <person name="Nusbaum C."/>
            <person name="Birren B."/>
        </authorList>
    </citation>
    <scope>NUCLEOTIDE SEQUENCE [LARGE SCALE GENOMIC DNA]</scope>
    <source>
        <strain evidence="9 10">MaliPS096_E11</strain>
    </source>
</reference>
<keyword evidence="2 7" id="KW-0732">Signal</keyword>
<name>A0A024WY06_PLAFA</name>
<dbReference type="GO" id="GO:0005737">
    <property type="term" value="C:cytoplasm"/>
    <property type="evidence" value="ECO:0007669"/>
    <property type="project" value="UniProtKB-SubCell"/>
</dbReference>
<keyword evidence="3" id="KW-0677">Repeat</keyword>
<feature type="signal peptide" evidence="7">
    <location>
        <begin position="1"/>
        <end position="19"/>
    </location>
</feature>
<dbReference type="InterPro" id="IPR003067">
    <property type="entry name" value="Crcmsprzoite"/>
</dbReference>
<keyword evidence="7" id="KW-0748">Sporozoite</keyword>
<dbReference type="Proteomes" id="UP000030699">
    <property type="component" value="Unassembled WGS sequence"/>
</dbReference>
<keyword evidence="4 7" id="KW-0472">Membrane</keyword>
<evidence type="ECO:0000256" key="4">
    <source>
        <dbReference type="ARBA" id="ARBA00023136"/>
    </source>
</evidence>
<keyword evidence="7" id="KW-0336">GPI-anchor</keyword>
<evidence type="ECO:0000256" key="8">
    <source>
        <dbReference type="SAM" id="MobiDB-lite"/>
    </source>
</evidence>
<organism evidence="9 10">
    <name type="scientific">Plasmodium falciparum MaliPS096_E11</name>
    <dbReference type="NCBI Taxonomy" id="1036727"/>
    <lineage>
        <taxon>Eukaryota</taxon>
        <taxon>Sar</taxon>
        <taxon>Alveolata</taxon>
        <taxon>Apicomplexa</taxon>
        <taxon>Aconoidasida</taxon>
        <taxon>Haemosporida</taxon>
        <taxon>Plasmodiidae</taxon>
        <taxon>Plasmodium</taxon>
        <taxon>Plasmodium (Laverania)</taxon>
    </lineage>
</organism>
<evidence type="ECO:0000256" key="3">
    <source>
        <dbReference type="ARBA" id="ARBA00022737"/>
    </source>
</evidence>
<comment type="function">
    <molecule>Circumsporozoite protein C-terminus</molecule>
    <text evidence="7">In the vertebrate host, binds to highly sulfated heparan sulfate proteoglycans (HSPGs) on the surface of host hepatocytes and is required for sporozoite invasion of the host hepatocytes.</text>
</comment>
<comment type="domain">
    <text evidence="7">The TSP type-1 (TSR) domain is required for sporozoite development and invasion. CSP has two conformational states, an adhesive conformation in which the TSP type-1 (TSR) domain is exposed and a nonadhesive conformation in which the TSR is masked by the N-terminus. TSR-exposed conformation occurs during sporozoite development in the oocyst in the mosquito vector and during host hepatocyte invasion. TSR-masked conformation occurs during sporozoite migration through the hemolymph to salivary glands in the mosquito vector and in the host dermis.</text>
</comment>
<evidence type="ECO:0000256" key="7">
    <source>
        <dbReference type="RuleBase" id="RU369056"/>
    </source>
</evidence>
<dbReference type="AlphaFoldDB" id="A0A024WY06"/>
<dbReference type="GO" id="GO:0009986">
    <property type="term" value="C:cell surface"/>
    <property type="evidence" value="ECO:0007669"/>
    <property type="project" value="UniProtKB-UniRule"/>
</dbReference>
<keyword evidence="5 7" id="KW-1015">Disulfide bond</keyword>
<evidence type="ECO:0000256" key="6">
    <source>
        <dbReference type="ARBA" id="ARBA00023180"/>
    </source>
</evidence>
<evidence type="ECO:0000256" key="1">
    <source>
        <dbReference type="ARBA" id="ARBA00004370"/>
    </source>
</evidence>
<evidence type="ECO:0000256" key="5">
    <source>
        <dbReference type="ARBA" id="ARBA00023157"/>
    </source>
</evidence>
<evidence type="ECO:0000313" key="10">
    <source>
        <dbReference type="Proteomes" id="UP000030699"/>
    </source>
</evidence>
<keyword evidence="7" id="KW-0963">Cytoplasm</keyword>
<dbReference type="GO" id="GO:0005886">
    <property type="term" value="C:plasma membrane"/>
    <property type="evidence" value="ECO:0007669"/>
    <property type="project" value="UniProtKB-SubCell"/>
</dbReference>
<evidence type="ECO:0000256" key="2">
    <source>
        <dbReference type="ARBA" id="ARBA00022729"/>
    </source>
</evidence>
<sequence length="138" mass="15869">MRKLAILSVSSFLFVEALFQEYQCYGSSSNTRVLNELNYDNAGTNLYNELEMNYYGKQENWYSLKKNSRSLGENDDGNNEDNEKLRKPKHKKLKQPADGNPDPNANPNVDPNANPNVDPNANPNVFFFFLHSLIYKKN</sequence>
<comment type="domain">
    <text evidence="7">The N-terminus is involved in the initial binding to heparan sulfate proteoglycans (HSPGs) on the surface of host hepatocytes. The N-terminus masks the TSP type-1 (TSR) domain which maintains the sporozoites in a migratory state, enabling them to complete their journey to the salivary gland in the mosquito vector and then to the host liver. The unmasking of the TSP type-1 (TSR) domain when the sporozoite interacts with the host hepatocyte also protects sporozoites from host antibodies.</text>
</comment>
<feature type="region of interest" description="Disordered" evidence="8">
    <location>
        <begin position="66"/>
        <end position="118"/>
    </location>
</feature>
<feature type="compositionally biased region" description="Low complexity" evidence="8">
    <location>
        <begin position="100"/>
        <end position="118"/>
    </location>
</feature>
<comment type="similarity">
    <text evidence="7">Belongs to the plasmodium circumsporozoite protein family.</text>
</comment>
<dbReference type="GO" id="GO:0098552">
    <property type="term" value="C:side of membrane"/>
    <property type="evidence" value="ECO:0007669"/>
    <property type="project" value="UniProtKB-KW"/>
</dbReference>
<keyword evidence="7" id="KW-0449">Lipoprotein</keyword>